<dbReference type="InterPro" id="IPR022776">
    <property type="entry name" value="TRM13/UPF0224_CHHC_Znf_dom"/>
</dbReference>
<evidence type="ECO:0000313" key="17">
    <source>
        <dbReference type="EMBL" id="KAG0670223.1"/>
    </source>
</evidence>
<keyword evidence="11 15" id="KW-0862">Zinc</keyword>
<keyword evidence="8 15" id="KW-0819">tRNA processing</keyword>
<evidence type="ECO:0000256" key="14">
    <source>
        <dbReference type="ARBA" id="ARBA00049393"/>
    </source>
</evidence>
<comment type="catalytic activity">
    <reaction evidence="13 15">
        <text>cytidine(4) in tRNA(Gly)(GCC) + S-adenosyl-L-methionine = 2'-O-methylcytidine(4) in tRNA(Gly)(GCC) + S-adenosyl-L-homocysteine + H(+)</text>
        <dbReference type="Rhea" id="RHEA:43192"/>
        <dbReference type="Rhea" id="RHEA-COMP:10399"/>
        <dbReference type="Rhea" id="RHEA-COMP:10400"/>
        <dbReference type="ChEBI" id="CHEBI:15378"/>
        <dbReference type="ChEBI" id="CHEBI:57856"/>
        <dbReference type="ChEBI" id="CHEBI:59789"/>
        <dbReference type="ChEBI" id="CHEBI:74495"/>
        <dbReference type="ChEBI" id="CHEBI:82748"/>
        <dbReference type="EC" id="2.1.1.225"/>
    </reaction>
</comment>
<evidence type="ECO:0000256" key="9">
    <source>
        <dbReference type="ARBA" id="ARBA00022723"/>
    </source>
</evidence>
<dbReference type="GO" id="GO:0106050">
    <property type="term" value="F:tRNA 2'-O-methyltransferase activity"/>
    <property type="evidence" value="ECO:0007669"/>
    <property type="project" value="UniProtKB-UniRule"/>
</dbReference>
<name>A0A9P6WEM5_MAUEX</name>
<keyword evidence="6 15" id="KW-0808">Transferase</keyword>
<comment type="function">
    <text evidence="1 15">tRNA methylase which 2'-O-methylates cytidine(4) in tRNA(Pro) and tRNA(Gly)(GCC), and adenosine(4) in tRNA(His).</text>
</comment>
<proteinExistence type="inferred from homology"/>
<dbReference type="OrthoDB" id="258806at2759"/>
<reference evidence="17 18" key="1">
    <citation type="submission" date="2020-11" db="EMBL/GenBank/DDBJ databases">
        <title>Kefir isolates.</title>
        <authorList>
            <person name="Marcisauskas S."/>
            <person name="Kim Y."/>
            <person name="Blasche S."/>
        </authorList>
    </citation>
    <scope>NUCLEOTIDE SEQUENCE [LARGE SCALE GENOMIC DNA]</scope>
    <source>
        <strain evidence="17 18">OG2</strain>
    </source>
</reference>
<dbReference type="InterPro" id="IPR039044">
    <property type="entry name" value="Trm13"/>
</dbReference>
<keyword evidence="9 15" id="KW-0479">Metal-binding</keyword>
<keyword evidence="18" id="KW-1185">Reference proteome</keyword>
<dbReference type="Pfam" id="PF05253">
    <property type="entry name" value="zf-U11-48K"/>
    <property type="match status" value="1"/>
</dbReference>
<dbReference type="Pfam" id="PF05206">
    <property type="entry name" value="TRM13"/>
    <property type="match status" value="1"/>
</dbReference>
<dbReference type="EC" id="2.1.1.225" evidence="3 15"/>
<protein>
    <recommendedName>
        <fullName evidence="4 15">tRNA:m(4)X modification enzyme TRM13</fullName>
        <ecNumber evidence="3 15">2.1.1.225</ecNumber>
    </recommendedName>
</protein>
<organism evidence="17 18">
    <name type="scientific">Maudiozyma exigua</name>
    <name type="common">Yeast</name>
    <name type="synonym">Kazachstania exigua</name>
    <dbReference type="NCBI Taxonomy" id="34358"/>
    <lineage>
        <taxon>Eukaryota</taxon>
        <taxon>Fungi</taxon>
        <taxon>Dikarya</taxon>
        <taxon>Ascomycota</taxon>
        <taxon>Saccharomycotina</taxon>
        <taxon>Saccharomycetes</taxon>
        <taxon>Saccharomycetales</taxon>
        <taxon>Saccharomycetaceae</taxon>
        <taxon>Maudiozyma</taxon>
    </lineage>
</organism>
<dbReference type="GO" id="GO:0030488">
    <property type="term" value="P:tRNA methylation"/>
    <property type="evidence" value="ECO:0007669"/>
    <property type="project" value="InterPro"/>
</dbReference>
<dbReference type="EMBL" id="PUHR01000026">
    <property type="protein sequence ID" value="KAG0670223.1"/>
    <property type="molecule type" value="Genomic_DNA"/>
</dbReference>
<evidence type="ECO:0000256" key="10">
    <source>
        <dbReference type="ARBA" id="ARBA00022771"/>
    </source>
</evidence>
<evidence type="ECO:0000256" key="4">
    <source>
        <dbReference type="ARBA" id="ARBA00015883"/>
    </source>
</evidence>
<evidence type="ECO:0000256" key="7">
    <source>
        <dbReference type="ARBA" id="ARBA00022691"/>
    </source>
</evidence>
<sequence>MTRRADSEYCSEHLNLLKKDIGNEKHNGRLDSKNGRVRIPCPLDPNHSVWEDQLKKHLTKCNKFKLSHINDNNIFYAKDMNSCPHLTENIDYRLYLDKVIEILQSYQKNDTFEIPLKQEANEEMVQSRVNTLTNQKHAIQQSSLIQNMINHDILYISPFGNTQDYIEFGCGKAEFSRYLNQVILLSTESKDARPITYHLIDRASNRMKFDTKIISDTQEITKQSKIKPRIDRIKIDIKDLKIDTQLNNDRTYVALSKHLCGVATDLTLRCIVNNPLLKQKLDGICIAMCCRHVCSANDYINPEHIKAILKEFDSELTYVQFFTCLTKICSWATNGRRSDMNATDIVEVTPTISMTIEERESLGLVARKIIDTGRLQWVKQNISEDSHLLRYVDKSISLENVALLVHST</sequence>
<gene>
    <name evidence="17" type="primary">TRM13</name>
    <name evidence="17" type="ORF">C6P45_002696</name>
</gene>
<comment type="similarity">
    <text evidence="2 15">Belongs to the methyltransferase TRM13 family.</text>
</comment>
<comment type="catalytic activity">
    <reaction evidence="12 15">
        <text>cytidine(4) in tRNA(Pro) + S-adenosyl-L-methionine = 2'-O-methylcytidine(4) in tRNA(Pro) + S-adenosyl-L-homocysteine + H(+)</text>
        <dbReference type="Rhea" id="RHEA:32767"/>
        <dbReference type="Rhea" id="RHEA-COMP:10397"/>
        <dbReference type="Rhea" id="RHEA-COMP:10398"/>
        <dbReference type="ChEBI" id="CHEBI:15378"/>
        <dbReference type="ChEBI" id="CHEBI:57856"/>
        <dbReference type="ChEBI" id="CHEBI:59789"/>
        <dbReference type="ChEBI" id="CHEBI:74495"/>
        <dbReference type="ChEBI" id="CHEBI:82748"/>
        <dbReference type="EC" id="2.1.1.225"/>
    </reaction>
</comment>
<keyword evidence="5 15" id="KW-0489">Methyltransferase</keyword>
<evidence type="ECO:0000256" key="1">
    <source>
        <dbReference type="ARBA" id="ARBA00002267"/>
    </source>
</evidence>
<dbReference type="PANTHER" id="PTHR12998">
    <property type="entry name" value="TRNA:M(4)X MODIFICATION ENZYME TRM13 HOMOLOG"/>
    <property type="match status" value="1"/>
</dbReference>
<feature type="domain" description="CHHC U11-48K-type" evidence="16">
    <location>
        <begin position="38"/>
        <end position="65"/>
    </location>
</feature>
<accession>A0A9P6WEM5</accession>
<evidence type="ECO:0000259" key="16">
    <source>
        <dbReference type="PROSITE" id="PS51800"/>
    </source>
</evidence>
<evidence type="ECO:0000256" key="11">
    <source>
        <dbReference type="ARBA" id="ARBA00022833"/>
    </source>
</evidence>
<dbReference type="GO" id="GO:0008270">
    <property type="term" value="F:zinc ion binding"/>
    <property type="evidence" value="ECO:0007669"/>
    <property type="project" value="UniProtKB-KW"/>
</dbReference>
<comment type="catalytic activity">
    <reaction evidence="14 15">
        <text>adenosine(4) in tRNA(His) + S-adenosyl-L-methionine = 2'-O-methyladenosine(4) in tRNA(His) + S-adenosyl-L-homocysteine + H(+)</text>
        <dbReference type="Rhea" id="RHEA:43196"/>
        <dbReference type="Rhea" id="RHEA-COMP:10401"/>
        <dbReference type="Rhea" id="RHEA-COMP:10402"/>
        <dbReference type="ChEBI" id="CHEBI:15378"/>
        <dbReference type="ChEBI" id="CHEBI:57856"/>
        <dbReference type="ChEBI" id="CHEBI:59789"/>
        <dbReference type="ChEBI" id="CHEBI:74411"/>
        <dbReference type="ChEBI" id="CHEBI:74477"/>
        <dbReference type="EC" id="2.1.1.225"/>
    </reaction>
</comment>
<evidence type="ECO:0000256" key="6">
    <source>
        <dbReference type="ARBA" id="ARBA00022679"/>
    </source>
</evidence>
<dbReference type="PROSITE" id="PS51800">
    <property type="entry name" value="ZF_CHHC_U11_48K"/>
    <property type="match status" value="1"/>
</dbReference>
<evidence type="ECO:0000256" key="15">
    <source>
        <dbReference type="RuleBase" id="RU367103"/>
    </source>
</evidence>
<dbReference type="Proteomes" id="UP000750334">
    <property type="component" value="Unassembled WGS sequence"/>
</dbReference>
<keyword evidence="10 15" id="KW-0863">Zinc-finger</keyword>
<evidence type="ECO:0000313" key="18">
    <source>
        <dbReference type="Proteomes" id="UP000750334"/>
    </source>
</evidence>
<keyword evidence="7 15" id="KW-0949">S-adenosyl-L-methionine</keyword>
<evidence type="ECO:0000256" key="3">
    <source>
        <dbReference type="ARBA" id="ARBA00012810"/>
    </source>
</evidence>
<comment type="caution">
    <text evidence="17">The sequence shown here is derived from an EMBL/GenBank/DDBJ whole genome shotgun (WGS) entry which is preliminary data.</text>
</comment>
<evidence type="ECO:0000256" key="12">
    <source>
        <dbReference type="ARBA" id="ARBA00048165"/>
    </source>
</evidence>
<dbReference type="PANTHER" id="PTHR12998:SF0">
    <property type="entry name" value="TRNA:M(4)X MODIFICATION ENZYME TRM13 HOMOLOG"/>
    <property type="match status" value="1"/>
</dbReference>
<evidence type="ECO:0000256" key="8">
    <source>
        <dbReference type="ARBA" id="ARBA00022694"/>
    </source>
</evidence>
<evidence type="ECO:0000256" key="2">
    <source>
        <dbReference type="ARBA" id="ARBA00005265"/>
    </source>
</evidence>
<evidence type="ECO:0000256" key="5">
    <source>
        <dbReference type="ARBA" id="ARBA00022603"/>
    </source>
</evidence>
<dbReference type="AlphaFoldDB" id="A0A9P6WEM5"/>
<evidence type="ECO:0000256" key="13">
    <source>
        <dbReference type="ARBA" id="ARBA00048635"/>
    </source>
</evidence>
<dbReference type="InterPro" id="IPR007871">
    <property type="entry name" value="Methyltransferase_TRM13"/>
</dbReference>